<dbReference type="InterPro" id="IPR007921">
    <property type="entry name" value="CHAP_dom"/>
</dbReference>
<evidence type="ECO:0000313" key="4">
    <source>
        <dbReference type="EMBL" id="GAA3708399.1"/>
    </source>
</evidence>
<dbReference type="Proteomes" id="UP001501468">
    <property type="component" value="Unassembled WGS sequence"/>
</dbReference>
<dbReference type="InterPro" id="IPR014756">
    <property type="entry name" value="Ig_E-set"/>
</dbReference>
<keyword evidence="1" id="KW-0732">Signal</keyword>
<gene>
    <name evidence="4" type="ORF">GCM10022399_26490</name>
</gene>
<feature type="domain" description="Peptidase C51" evidence="2">
    <location>
        <begin position="1155"/>
        <end position="1284"/>
    </location>
</feature>
<dbReference type="Gene3D" id="2.90.10.30">
    <property type="match status" value="1"/>
</dbReference>
<dbReference type="SUPFAM" id="SSF51110">
    <property type="entry name" value="alpha-D-mannose-specific plant lectins"/>
    <property type="match status" value="2"/>
</dbReference>
<dbReference type="InterPro" id="IPR036426">
    <property type="entry name" value="Bulb-type_lectin_dom_sf"/>
</dbReference>
<dbReference type="CDD" id="cd00603">
    <property type="entry name" value="IPT_PCSR"/>
    <property type="match status" value="2"/>
</dbReference>
<dbReference type="InterPro" id="IPR038765">
    <property type="entry name" value="Papain-like_cys_pep_sf"/>
</dbReference>
<dbReference type="InterPro" id="IPR001480">
    <property type="entry name" value="Bulb-type_lectin_dom"/>
</dbReference>
<evidence type="ECO:0000259" key="3">
    <source>
        <dbReference type="PROSITE" id="PS50927"/>
    </source>
</evidence>
<feature type="domain" description="Bulb-type lectin" evidence="3">
    <location>
        <begin position="924"/>
        <end position="1032"/>
    </location>
</feature>
<evidence type="ECO:0008006" key="6">
    <source>
        <dbReference type="Google" id="ProtNLM"/>
    </source>
</evidence>
<dbReference type="PANTHER" id="PTHR46769">
    <property type="entry name" value="POLYCYSTIC KIDNEY AND HEPATIC DISEASE 1 (AUTOSOMAL RECESSIVE)-LIKE 1"/>
    <property type="match status" value="1"/>
</dbReference>
<dbReference type="Gene3D" id="2.60.40.10">
    <property type="entry name" value="Immunoglobulins"/>
    <property type="match status" value="10"/>
</dbReference>
<dbReference type="SMART" id="SM00108">
    <property type="entry name" value="B_lectin"/>
    <property type="match status" value="2"/>
</dbReference>
<dbReference type="SUPFAM" id="SSF81296">
    <property type="entry name" value="E set domains"/>
    <property type="match status" value="10"/>
</dbReference>
<dbReference type="SUPFAM" id="SSF54001">
    <property type="entry name" value="Cysteine proteinases"/>
    <property type="match status" value="1"/>
</dbReference>
<dbReference type="PROSITE" id="PS50911">
    <property type="entry name" value="CHAP"/>
    <property type="match status" value="1"/>
</dbReference>
<keyword evidence="5" id="KW-1185">Reference proteome</keyword>
<dbReference type="EMBL" id="BAABDC010000004">
    <property type="protein sequence ID" value="GAA3708399.1"/>
    <property type="molecule type" value="Genomic_DNA"/>
</dbReference>
<dbReference type="PROSITE" id="PS50927">
    <property type="entry name" value="BULB_LECTIN"/>
    <property type="match status" value="2"/>
</dbReference>
<evidence type="ECO:0000259" key="2">
    <source>
        <dbReference type="PROSITE" id="PS50911"/>
    </source>
</evidence>
<proteinExistence type="predicted"/>
<dbReference type="PANTHER" id="PTHR46769:SF2">
    <property type="entry name" value="FIBROCYSTIN-L ISOFORM 2 PRECURSOR-RELATED"/>
    <property type="match status" value="1"/>
</dbReference>
<dbReference type="Pfam" id="PF05257">
    <property type="entry name" value="CHAP"/>
    <property type="match status" value="1"/>
</dbReference>
<dbReference type="SMART" id="SM00429">
    <property type="entry name" value="IPT"/>
    <property type="match status" value="10"/>
</dbReference>
<dbReference type="Gene3D" id="2.90.10.10">
    <property type="entry name" value="Bulb-type lectin domain"/>
    <property type="match status" value="2"/>
</dbReference>
<organism evidence="4 5">
    <name type="scientific">Terrabacter ginsenosidimutans</name>
    <dbReference type="NCBI Taxonomy" id="490575"/>
    <lineage>
        <taxon>Bacteria</taxon>
        <taxon>Bacillati</taxon>
        <taxon>Actinomycetota</taxon>
        <taxon>Actinomycetes</taxon>
        <taxon>Micrococcales</taxon>
        <taxon>Intrasporangiaceae</taxon>
        <taxon>Terrabacter</taxon>
    </lineage>
</organism>
<reference evidence="5" key="1">
    <citation type="journal article" date="2019" name="Int. J. Syst. Evol. Microbiol.">
        <title>The Global Catalogue of Microorganisms (GCM) 10K type strain sequencing project: providing services to taxonomists for standard genome sequencing and annotation.</title>
        <authorList>
            <consortium name="The Broad Institute Genomics Platform"/>
            <consortium name="The Broad Institute Genome Sequencing Center for Infectious Disease"/>
            <person name="Wu L."/>
            <person name="Ma J."/>
        </authorList>
    </citation>
    <scope>NUCLEOTIDE SEQUENCE [LARGE SCALE GENOMIC DNA]</scope>
    <source>
        <strain evidence="5">JCM 17125</strain>
    </source>
</reference>
<dbReference type="CDD" id="cd00102">
    <property type="entry name" value="IPT"/>
    <property type="match status" value="5"/>
</dbReference>
<dbReference type="InterPro" id="IPR013783">
    <property type="entry name" value="Ig-like_fold"/>
</dbReference>
<name>A0ABP7DSS6_9MICO</name>
<dbReference type="InterPro" id="IPR052387">
    <property type="entry name" value="Fibrocystin"/>
</dbReference>
<dbReference type="InterPro" id="IPR002909">
    <property type="entry name" value="IPT_dom"/>
</dbReference>
<accession>A0ABP7DSS6</accession>
<protein>
    <recommendedName>
        <fullName evidence="6">CHAP domain-containing protein</fullName>
    </recommendedName>
</protein>
<evidence type="ECO:0000256" key="1">
    <source>
        <dbReference type="ARBA" id="ARBA00022729"/>
    </source>
</evidence>
<sequence>MLPGPTKRTRRDGRTGTRTSARVVSVLLAVGLVAGLPGLLGATPAAASSVPAAPASRNVVVAPPPALSLSVVAGPTGGGTTVDLSGVGVGATTRVLFGTTAVTRVTKVSSTRVRVVTPAHPAGITTVRITTPTGTSPVSARSTFAFDPVPTISSLSSRGSSTRGGTTVTITGTGLARAGAVRFGDTAATALTRVSPTQLQVTVPAHVVGTVDVRVTTPGGTSVAAAAGRFTYTALPTTPAPTVTGLSVPAGPVLGGTVLVVSGSDFTGATSVLFGSTTVRPTVLSSTQLRVTTPAHAAGLVHVQVRTPSGTSVASAASAYSYDAVPVVTGISPASGPTAGGSTVTLTGTGLTRATAVQFGPTTTSNVVRVSATTLRVTSPARAVGTVDVRVTTPGGTSAVTTRARFTYQAPPAVTSLSTTAGPLRGGTAVTVTGVRLDGATRVSFGGTDAAFTVVSPTTIRATTPAHAAGLVSVTVTTPFGTSAASASATFAFDPVPVVTGVSPQTGPPAGGTVVTLTGTGLTRVTAVRFGTSAATNLVRVSDTSVRVTTPAHVPGPVDVLVTSPGGQSVAGSGARYVYGSPPAVTSLSATAGPLQGGTVVTITGTHLGEATAVRFGSVAGTGLVRVSDTTLRITSPAQPEGAVRVRVVNVNGTSPDTERSTFTYVGVPAVSSLSTPAGPLVGRVVVITGTRLGLATGVDFGGVPGTSLVRVSDTQLQVVAPPRKPGTVDVRVTTPGGVSPVVPAAQFTYQAVPTVSSVSPAPAPTKGGSVVTLTGTAYDRVSSVTFDGLAATAITRLSATQLRVTVPAHAEGDVDVRVTTPGGTSPVGRGGRFTYLNPPVVRSVSPASGPLSSGSVVTLRGSSFTGVSAVQVGDVPATSWRRISATMMIVVVPARPSSGPVTVRVTTRAGTVLRADGFAYVAGATLRTGEVLSPSTALRSPSGGYVATMQADGNLVITTAAGTRRWTSATSGPGNRLQVRSDGNVVIVRPNGTVAWSSGTNGWTGGLLTLSDGGLLQVRQGATTVWDHRGLRYDRLLPGQVLRSGESVVSTNGAWSLVMRTDGNLVLASATGLRQWAAFTTGAGNTATMQTDGNFVIRNTRGVTQWSTRTSGAGSLVRVLGTGNAAVYRGATMAWAVTGGPAPAGWACYSRATQDCIQRFGYHGQRAWNYPVDPWGNNCTNFSAYRLSLDGVRNPGNLGNATNWDTSARAKGFAVDQRPRVGDIAQWNSNHVAYVDWVSADGDTVAISESGYGGTVLGATYTSMSGRRIIARGSYSWPSNFIHFR</sequence>
<feature type="domain" description="Bulb-type lectin" evidence="3">
    <location>
        <begin position="1034"/>
        <end position="1141"/>
    </location>
</feature>
<dbReference type="Gene3D" id="3.90.1720.10">
    <property type="entry name" value="endopeptidase domain like (from Nostoc punctiforme)"/>
    <property type="match status" value="1"/>
</dbReference>
<evidence type="ECO:0000313" key="5">
    <source>
        <dbReference type="Proteomes" id="UP001501468"/>
    </source>
</evidence>
<comment type="caution">
    <text evidence="4">The sequence shown here is derived from an EMBL/GenBank/DDBJ whole genome shotgun (WGS) entry which is preliminary data.</text>
</comment>
<dbReference type="Pfam" id="PF01833">
    <property type="entry name" value="TIG"/>
    <property type="match status" value="10"/>
</dbReference>
<dbReference type="RefSeq" id="WP_344947195.1">
    <property type="nucleotide sequence ID" value="NZ_BAABDC010000004.1"/>
</dbReference>